<dbReference type="PANTHER" id="PTHR38791:SF5">
    <property type="entry name" value="TRANSCRIPTION FACTOR DBAG-RELATED"/>
    <property type="match status" value="1"/>
</dbReference>
<dbReference type="InterPro" id="IPR021858">
    <property type="entry name" value="Fun_TF"/>
</dbReference>
<evidence type="ECO:0000313" key="1">
    <source>
        <dbReference type="EMBL" id="TKA83385.1"/>
    </source>
</evidence>
<dbReference type="OrthoDB" id="2991872at2759"/>
<gene>
    <name evidence="1" type="ORF">B0A55_01010</name>
</gene>
<evidence type="ECO:0000313" key="2">
    <source>
        <dbReference type="Proteomes" id="UP000309340"/>
    </source>
</evidence>
<dbReference type="PANTHER" id="PTHR38791">
    <property type="entry name" value="ZN(II)2CYS6 TRANSCRIPTION FACTOR (EUROFUNG)-RELATED-RELATED"/>
    <property type="match status" value="1"/>
</dbReference>
<dbReference type="Pfam" id="PF11951">
    <property type="entry name" value="Fungal_trans_2"/>
    <property type="match status" value="1"/>
</dbReference>
<name>A0A4U0Y6X0_9PEZI</name>
<reference evidence="1 2" key="1">
    <citation type="submission" date="2017-03" db="EMBL/GenBank/DDBJ databases">
        <title>Genomes of endolithic fungi from Antarctica.</title>
        <authorList>
            <person name="Coleine C."/>
            <person name="Masonjones S."/>
            <person name="Stajich J.E."/>
        </authorList>
    </citation>
    <scope>NUCLEOTIDE SEQUENCE [LARGE SCALE GENOMIC DNA]</scope>
    <source>
        <strain evidence="1 2">CCFEE 5184</strain>
    </source>
</reference>
<dbReference type="Proteomes" id="UP000309340">
    <property type="component" value="Unassembled WGS sequence"/>
</dbReference>
<proteinExistence type="predicted"/>
<dbReference type="STRING" id="329884.A0A4U0Y6X0"/>
<accession>A0A4U0Y6X0</accession>
<organism evidence="1 2">
    <name type="scientific">Friedmanniomyces simplex</name>
    <dbReference type="NCBI Taxonomy" id="329884"/>
    <lineage>
        <taxon>Eukaryota</taxon>
        <taxon>Fungi</taxon>
        <taxon>Dikarya</taxon>
        <taxon>Ascomycota</taxon>
        <taxon>Pezizomycotina</taxon>
        <taxon>Dothideomycetes</taxon>
        <taxon>Dothideomycetidae</taxon>
        <taxon>Mycosphaerellales</taxon>
        <taxon>Teratosphaeriaceae</taxon>
        <taxon>Friedmanniomyces</taxon>
    </lineage>
</organism>
<sequence>MSFLEGVVPDEFLLKPIVACGLAAIANRENDPDGREVARRYYIEAIAATNTTLRHPRQVKEDNTLIAVALLGCFERLNWESNSSMLSWKHHVEGATQLLRLRGRGQLRTTGGMRIFRDIRANITLKALLAETKVPDFVVQWSAALEYDPLQTPSDQLSMIAARTWRIIDPDSPQSLNGVRHEYSLPQAHRDWNIWRGLNIILSRTQEAIVRRSWPTLAQAPPSPQYYRTIRDHMTTDICVAAACALGNESTADSLKGSIANGYLLIFPLFLAGTYLLEQLAEPSVSPGGSRIILVDEPLHTDPFTEASVQLAGVIERIDHINGLGIQWAASVSKILRGECRVYYDLGRSRVVREAEIEALLGSEVLDLSSVVTAPSGEE</sequence>
<dbReference type="InterPro" id="IPR053175">
    <property type="entry name" value="DHMBA_Reg_Transcription_Factor"/>
</dbReference>
<dbReference type="AlphaFoldDB" id="A0A4U0Y6X0"/>
<evidence type="ECO:0008006" key="3">
    <source>
        <dbReference type="Google" id="ProtNLM"/>
    </source>
</evidence>
<dbReference type="EMBL" id="NAJQ01000010">
    <property type="protein sequence ID" value="TKA83385.1"/>
    <property type="molecule type" value="Genomic_DNA"/>
</dbReference>
<keyword evidence="2" id="KW-1185">Reference proteome</keyword>
<protein>
    <recommendedName>
        <fullName evidence="3">Transcription factor domain-containing protein</fullName>
    </recommendedName>
</protein>
<comment type="caution">
    <text evidence="1">The sequence shown here is derived from an EMBL/GenBank/DDBJ whole genome shotgun (WGS) entry which is preliminary data.</text>
</comment>